<dbReference type="InterPro" id="IPR000787">
    <property type="entry name" value="Peptidase_M29"/>
</dbReference>
<accession>A0A367CCB5</accession>
<dbReference type="Proteomes" id="UP000252797">
    <property type="component" value="Unassembled WGS sequence"/>
</dbReference>
<dbReference type="Gene3D" id="3.40.1830.10">
    <property type="entry name" value="Thermophilic metalloprotease (M29)"/>
    <property type="match status" value="1"/>
</dbReference>
<dbReference type="SUPFAM" id="SSF144052">
    <property type="entry name" value="Thermophilic metalloprotease-like"/>
    <property type="match status" value="1"/>
</dbReference>
<evidence type="ECO:0000256" key="4">
    <source>
        <dbReference type="ARBA" id="ARBA00008236"/>
    </source>
</evidence>
<organism evidence="10 11">
    <name type="scientific">Enterococcus durans</name>
    <dbReference type="NCBI Taxonomy" id="53345"/>
    <lineage>
        <taxon>Bacteria</taxon>
        <taxon>Bacillati</taxon>
        <taxon>Bacillota</taxon>
        <taxon>Bacilli</taxon>
        <taxon>Lactobacillales</taxon>
        <taxon>Enterococcaceae</taxon>
        <taxon>Enterococcus</taxon>
    </lineage>
</organism>
<keyword evidence="7" id="KW-0479">Metal-binding</keyword>
<evidence type="ECO:0000256" key="7">
    <source>
        <dbReference type="ARBA" id="ARBA00022723"/>
    </source>
</evidence>
<dbReference type="InterPro" id="IPR052170">
    <property type="entry name" value="M29_Exopeptidase"/>
</dbReference>
<dbReference type="EMBL" id="LEPB01000004">
    <property type="protein sequence ID" value="RCA10096.1"/>
    <property type="molecule type" value="Genomic_DNA"/>
</dbReference>
<dbReference type="GO" id="GO:0008237">
    <property type="term" value="F:metallopeptidase activity"/>
    <property type="evidence" value="ECO:0007669"/>
    <property type="project" value="UniProtKB-KW"/>
</dbReference>
<proteinExistence type="inferred from homology"/>
<dbReference type="GO" id="GO:0006508">
    <property type="term" value="P:proteolysis"/>
    <property type="evidence" value="ECO:0007669"/>
    <property type="project" value="UniProtKB-KW"/>
</dbReference>
<sequence>MLANFNENLEKYARLIVETGVSVKKDHTVVLQINVDQAPLARLITKEAYQSGAAEVIVQWTDDVIQKEFLSHAANDRLEQIPQYKIDQTDDWVAKGASRISVVSSDPEAFAGIDSDRVATFQAVSGKALMNLRKATQANKVSWTVVAAAGKQWAAKVFPDLPEEEQVDALWDQIFKTTRVYEEDPILAWEKHDETLAQKAAELNKEQFSALHYTAPGTDIIIGLPKNHLWEGAGSYNARGEKFMANMPTEEVFTAPDYRRINGYISSTKPLSYAGTTISGMTFTFKDGKVIDFSAEQGQDVLAKLLDTDEGARSLGEVALVPDPSPISQSGIIFYNTLFDENASNHLALGAAYAFSVEGGTEMTDEELAEAGLNRSQTHVDFMVGSDKMNIDGIREDGSTVPVFRNGNWA</sequence>
<dbReference type="RefSeq" id="WP_113845390.1">
    <property type="nucleotide sequence ID" value="NZ_CAXUDG010000028.1"/>
</dbReference>
<keyword evidence="6" id="KW-0645">Protease</keyword>
<evidence type="ECO:0000313" key="10">
    <source>
        <dbReference type="EMBL" id="RCA10096.1"/>
    </source>
</evidence>
<reference evidence="10 11" key="1">
    <citation type="submission" date="2015-06" db="EMBL/GenBank/DDBJ databases">
        <title>The Genome Sequence of Enterococcus durans 4EA1.</title>
        <authorList>
            <consortium name="The Broad Institute Genomics Platform"/>
            <consortium name="The Broad Institute Genome Sequencing Center for Infectious Disease"/>
            <person name="Earl A.M."/>
            <person name="Van Tyne D."/>
            <person name="Lebreton F."/>
            <person name="Saavedra J.T."/>
            <person name="Gilmore M.S."/>
            <person name="Manson Mcguire A."/>
            <person name="Clock S."/>
            <person name="Crupain M."/>
            <person name="Rangan U."/>
            <person name="Young S."/>
            <person name="Abouelleil A."/>
            <person name="Cao P."/>
            <person name="Chapman S.B."/>
            <person name="Griggs A."/>
            <person name="Priest M."/>
            <person name="Shea T."/>
            <person name="Wortman J."/>
            <person name="Nusbaum C."/>
            <person name="Birren B."/>
        </authorList>
    </citation>
    <scope>NUCLEOTIDE SEQUENCE [LARGE SCALE GENOMIC DNA]</scope>
    <source>
        <strain evidence="10 11">4EA1</strain>
    </source>
</reference>
<comment type="cofactor">
    <cofactor evidence="3">
        <name>Zn(2+)</name>
        <dbReference type="ChEBI" id="CHEBI:29105"/>
    </cofactor>
</comment>
<dbReference type="GO" id="GO:0046872">
    <property type="term" value="F:metal ion binding"/>
    <property type="evidence" value="ECO:0007669"/>
    <property type="project" value="UniProtKB-KW"/>
</dbReference>
<comment type="similarity">
    <text evidence="4">Belongs to the peptidase M29 family.</text>
</comment>
<dbReference type="STRING" id="53345.LIU_05370"/>
<dbReference type="InterPro" id="IPR035097">
    <property type="entry name" value="M29_N-terminal"/>
</dbReference>
<name>A0A367CCB5_9ENTE</name>
<protein>
    <submittedName>
        <fullName evidence="10">Aminopeptidase PepS</fullName>
    </submittedName>
</protein>
<dbReference type="AlphaFoldDB" id="A0A367CCB5"/>
<dbReference type="PANTHER" id="PTHR34448:SF3">
    <property type="entry name" value="AMINOPEPTIDASE AMPS"/>
    <property type="match status" value="1"/>
</dbReference>
<comment type="caution">
    <text evidence="10">The sequence shown here is derived from an EMBL/GenBank/DDBJ whole genome shotgun (WGS) entry which is preliminary data.</text>
</comment>
<dbReference type="GO" id="GO:0004177">
    <property type="term" value="F:aminopeptidase activity"/>
    <property type="evidence" value="ECO:0007669"/>
    <property type="project" value="UniProtKB-KW"/>
</dbReference>
<keyword evidence="8" id="KW-0378">Hydrolase</keyword>
<gene>
    <name evidence="10" type="ORF">EA71_00827</name>
</gene>
<evidence type="ECO:0000256" key="8">
    <source>
        <dbReference type="ARBA" id="ARBA00022801"/>
    </source>
</evidence>
<evidence type="ECO:0000256" key="2">
    <source>
        <dbReference type="ARBA" id="ARBA00001946"/>
    </source>
</evidence>
<keyword evidence="9" id="KW-0482">Metalloprotease</keyword>
<evidence type="ECO:0000256" key="3">
    <source>
        <dbReference type="ARBA" id="ARBA00001947"/>
    </source>
</evidence>
<evidence type="ECO:0000256" key="9">
    <source>
        <dbReference type="ARBA" id="ARBA00023049"/>
    </source>
</evidence>
<evidence type="ECO:0000313" key="11">
    <source>
        <dbReference type="Proteomes" id="UP000252797"/>
    </source>
</evidence>
<dbReference type="PRINTS" id="PR00919">
    <property type="entry name" value="THERMOPTASE"/>
</dbReference>
<evidence type="ECO:0000256" key="5">
    <source>
        <dbReference type="ARBA" id="ARBA00022438"/>
    </source>
</evidence>
<dbReference type="Pfam" id="PF02073">
    <property type="entry name" value="Peptidase_M29"/>
    <property type="match status" value="1"/>
</dbReference>
<dbReference type="PANTHER" id="PTHR34448">
    <property type="entry name" value="AMINOPEPTIDASE"/>
    <property type="match status" value="1"/>
</dbReference>
<comment type="cofactor">
    <cofactor evidence="1">
        <name>Co(2+)</name>
        <dbReference type="ChEBI" id="CHEBI:48828"/>
    </cofactor>
</comment>
<evidence type="ECO:0000256" key="6">
    <source>
        <dbReference type="ARBA" id="ARBA00022670"/>
    </source>
</evidence>
<evidence type="ECO:0000256" key="1">
    <source>
        <dbReference type="ARBA" id="ARBA00001941"/>
    </source>
</evidence>
<comment type="cofactor">
    <cofactor evidence="2">
        <name>Mg(2+)</name>
        <dbReference type="ChEBI" id="CHEBI:18420"/>
    </cofactor>
</comment>
<keyword evidence="5 10" id="KW-0031">Aminopeptidase</keyword>